<dbReference type="NCBIfam" id="TIGR01681">
    <property type="entry name" value="HAD-SF-IIIC"/>
    <property type="match status" value="1"/>
</dbReference>
<dbReference type="InterPro" id="IPR016181">
    <property type="entry name" value="Acyl_CoA_acyltransferase"/>
</dbReference>
<dbReference type="InterPro" id="IPR010033">
    <property type="entry name" value="HAD_SF_ppase_IIIC"/>
</dbReference>
<gene>
    <name evidence="2" type="ORF">B0I18_108163</name>
</gene>
<dbReference type="NCBIfam" id="TIGR01686">
    <property type="entry name" value="FkbH"/>
    <property type="match status" value="1"/>
</dbReference>
<keyword evidence="3" id="KW-1185">Reference proteome</keyword>
<feature type="domain" description="N-acetyltransferase" evidence="1">
    <location>
        <begin position="196"/>
        <end position="344"/>
    </location>
</feature>
<dbReference type="AlphaFoldDB" id="A0A2P8CZP1"/>
<dbReference type="InterPro" id="IPR023214">
    <property type="entry name" value="HAD_sf"/>
</dbReference>
<evidence type="ECO:0000259" key="1">
    <source>
        <dbReference type="PROSITE" id="PS51186"/>
    </source>
</evidence>
<accession>A0A2P8CZP1</accession>
<dbReference type="EMBL" id="PYGD01000008">
    <property type="protein sequence ID" value="PSK90433.1"/>
    <property type="molecule type" value="Genomic_DNA"/>
</dbReference>
<dbReference type="InterPro" id="IPR036412">
    <property type="entry name" value="HAD-like_sf"/>
</dbReference>
<dbReference type="RefSeq" id="WP_106524307.1">
    <property type="nucleotide sequence ID" value="NZ_PYGD01000008.1"/>
</dbReference>
<dbReference type="GO" id="GO:0016747">
    <property type="term" value="F:acyltransferase activity, transferring groups other than amino-acyl groups"/>
    <property type="evidence" value="ECO:0007669"/>
    <property type="project" value="InterPro"/>
</dbReference>
<dbReference type="Gene3D" id="3.40.50.1000">
    <property type="entry name" value="HAD superfamily/HAD-like"/>
    <property type="match status" value="1"/>
</dbReference>
<dbReference type="Gene3D" id="3.40.630.30">
    <property type="match status" value="1"/>
</dbReference>
<organism evidence="2 3">
    <name type="scientific">Taibaiella chishuiensis</name>
    <dbReference type="NCBI Taxonomy" id="1434707"/>
    <lineage>
        <taxon>Bacteria</taxon>
        <taxon>Pseudomonadati</taxon>
        <taxon>Bacteroidota</taxon>
        <taxon>Chitinophagia</taxon>
        <taxon>Chitinophagales</taxon>
        <taxon>Chitinophagaceae</taxon>
        <taxon>Taibaiella</taxon>
    </lineage>
</organism>
<dbReference type="OrthoDB" id="323926at2"/>
<dbReference type="InterPro" id="IPR000182">
    <property type="entry name" value="GNAT_dom"/>
</dbReference>
<protein>
    <submittedName>
        <fullName evidence="2">HAD superfamily phosphatase (TIGR01681 family)/FkbH-like protein</fullName>
    </submittedName>
</protein>
<dbReference type="SUPFAM" id="SSF55729">
    <property type="entry name" value="Acyl-CoA N-acyltransferases (Nat)"/>
    <property type="match status" value="1"/>
</dbReference>
<reference evidence="2 3" key="1">
    <citation type="submission" date="2018-03" db="EMBL/GenBank/DDBJ databases">
        <title>Genomic Encyclopedia of Type Strains, Phase III (KMG-III): the genomes of soil and plant-associated and newly described type strains.</title>
        <authorList>
            <person name="Whitman W."/>
        </authorList>
    </citation>
    <scope>NUCLEOTIDE SEQUENCE [LARGE SCALE GENOMIC DNA]</scope>
    <source>
        <strain evidence="2 3">CGMCC 1.12700</strain>
    </source>
</reference>
<name>A0A2P8CZP1_9BACT</name>
<dbReference type="Proteomes" id="UP000240572">
    <property type="component" value="Unassembled WGS sequence"/>
</dbReference>
<sequence>MNNTTTETTTITTTAPGKARHKVIKCVVWDLDHTIWHGILLEQDRLELRDNIVTIIKTLDSWGIINSIASKNNHEDAIAQLESFGIREYFLYPQISWDLKSNALQRIKEKLNIGMDAIAFIDDQPFERDEVSFVHSEVSCLDVTDIGNILEWFRPRFITEESALRRKMYLDDDNRNQEEQEIGNNRQFLASLDLAFRISRATVADLRRVEELTLRTNQLNATGYAYTYDELEVLLRSPHHHLFVSELTDKYGSYGKIGVAMVAVEDKTWTLKLLLMSCRVMSRGVGGVLLNYIMNLAKAQDCRLQAEFLPTDRNRLMYVTYKFAGFTEAGTLENGGVLLEHPLPDFIPYPDYIKVSTDQ</sequence>
<dbReference type="InterPro" id="IPR010037">
    <property type="entry name" value="FkbH_domain"/>
</dbReference>
<dbReference type="SUPFAM" id="SSF56784">
    <property type="entry name" value="HAD-like"/>
    <property type="match status" value="1"/>
</dbReference>
<evidence type="ECO:0000313" key="3">
    <source>
        <dbReference type="Proteomes" id="UP000240572"/>
    </source>
</evidence>
<proteinExistence type="predicted"/>
<evidence type="ECO:0000313" key="2">
    <source>
        <dbReference type="EMBL" id="PSK90433.1"/>
    </source>
</evidence>
<comment type="caution">
    <text evidence="2">The sequence shown here is derived from an EMBL/GenBank/DDBJ whole genome shotgun (WGS) entry which is preliminary data.</text>
</comment>
<dbReference type="PROSITE" id="PS51186">
    <property type="entry name" value="GNAT"/>
    <property type="match status" value="1"/>
</dbReference>